<feature type="region of interest" description="Disordered" evidence="1">
    <location>
        <begin position="1"/>
        <end position="20"/>
    </location>
</feature>
<organism evidence="2 3">
    <name type="scientific">Triparma retinervis</name>
    <dbReference type="NCBI Taxonomy" id="2557542"/>
    <lineage>
        <taxon>Eukaryota</taxon>
        <taxon>Sar</taxon>
        <taxon>Stramenopiles</taxon>
        <taxon>Ochrophyta</taxon>
        <taxon>Bolidophyceae</taxon>
        <taxon>Parmales</taxon>
        <taxon>Triparmaceae</taxon>
        <taxon>Triparma</taxon>
    </lineage>
</organism>
<comment type="caution">
    <text evidence="2">The sequence shown here is derived from an EMBL/GenBank/DDBJ whole genome shotgun (WGS) entry which is preliminary data.</text>
</comment>
<dbReference type="Proteomes" id="UP001165082">
    <property type="component" value="Unassembled WGS sequence"/>
</dbReference>
<name>A0A9W6ZQR7_9STRA</name>
<reference evidence="2" key="1">
    <citation type="submission" date="2022-07" db="EMBL/GenBank/DDBJ databases">
        <title>Genome analysis of Parmales, a sister group of diatoms, reveals the evolutionary specialization of diatoms from phago-mixotrophs to photoautotrophs.</title>
        <authorList>
            <person name="Ban H."/>
            <person name="Sato S."/>
            <person name="Yoshikawa S."/>
            <person name="Kazumasa Y."/>
            <person name="Nakamura Y."/>
            <person name="Ichinomiya M."/>
            <person name="Saitoh K."/>
            <person name="Sato N."/>
            <person name="Blanc-Mathieu R."/>
            <person name="Endo H."/>
            <person name="Kuwata A."/>
            <person name="Ogata H."/>
        </authorList>
    </citation>
    <scope>NUCLEOTIDE SEQUENCE</scope>
</reference>
<proteinExistence type="predicted"/>
<protein>
    <submittedName>
        <fullName evidence="2">Uncharacterized protein</fullName>
    </submittedName>
</protein>
<dbReference type="EMBL" id="BRXZ01002184">
    <property type="protein sequence ID" value="GMH56381.1"/>
    <property type="molecule type" value="Genomic_DNA"/>
</dbReference>
<gene>
    <name evidence="2" type="ORF">TrRE_jg1376</name>
</gene>
<dbReference type="AlphaFoldDB" id="A0A9W6ZQR7"/>
<accession>A0A9W6ZQR7</accession>
<keyword evidence="3" id="KW-1185">Reference proteome</keyword>
<sequence length="278" mass="30854">MPSLVEIASTPPKTTQLENLRSTKPDPRVVIYDSVELFSYTRDIDSLNTALSLHGAVAMNSRLHSRVAVASLHQTICKPQIHYPHCEFGPSPESPSYAKSPAGHVGSVLPDLRDILQMRSPHDQIAAVEDLPDELTLDCFLPCQFDQALADFDDLLSQLKRTDACRWVMPKLTVDKEIWGSPFDPDADDPLDDRVVSGRSESPLFTNEYLNFRSLFRICKCLAYLRILDPLDPSTGNKFLSAVLETFLDPADPIRGTLMKCVKAEHRNSMPKFGGGGG</sequence>
<evidence type="ECO:0000313" key="2">
    <source>
        <dbReference type="EMBL" id="GMH56381.1"/>
    </source>
</evidence>
<evidence type="ECO:0000256" key="1">
    <source>
        <dbReference type="SAM" id="MobiDB-lite"/>
    </source>
</evidence>
<feature type="compositionally biased region" description="Polar residues" evidence="1">
    <location>
        <begin position="11"/>
        <end position="20"/>
    </location>
</feature>
<evidence type="ECO:0000313" key="3">
    <source>
        <dbReference type="Proteomes" id="UP001165082"/>
    </source>
</evidence>
<feature type="non-terminal residue" evidence="2">
    <location>
        <position position="1"/>
    </location>
</feature>